<evidence type="ECO:0000256" key="1">
    <source>
        <dbReference type="SAM" id="MobiDB-lite"/>
    </source>
</evidence>
<feature type="region of interest" description="Disordered" evidence="1">
    <location>
        <begin position="127"/>
        <end position="172"/>
    </location>
</feature>
<protein>
    <submittedName>
        <fullName evidence="2">Uncharacterized protein</fullName>
    </submittedName>
</protein>
<gene>
    <name evidence="2" type="ORF">V5O48_018231</name>
</gene>
<evidence type="ECO:0000313" key="2">
    <source>
        <dbReference type="EMBL" id="KAL0563831.1"/>
    </source>
</evidence>
<keyword evidence="3" id="KW-1185">Reference proteome</keyword>
<organism evidence="2 3">
    <name type="scientific">Marasmius crinis-equi</name>
    <dbReference type="NCBI Taxonomy" id="585013"/>
    <lineage>
        <taxon>Eukaryota</taxon>
        <taxon>Fungi</taxon>
        <taxon>Dikarya</taxon>
        <taxon>Basidiomycota</taxon>
        <taxon>Agaricomycotina</taxon>
        <taxon>Agaricomycetes</taxon>
        <taxon>Agaricomycetidae</taxon>
        <taxon>Agaricales</taxon>
        <taxon>Marasmiineae</taxon>
        <taxon>Marasmiaceae</taxon>
        <taxon>Marasmius</taxon>
    </lineage>
</organism>
<dbReference type="Proteomes" id="UP001465976">
    <property type="component" value="Unassembled WGS sequence"/>
</dbReference>
<proteinExistence type="predicted"/>
<name>A0ABR3ELR5_9AGAR</name>
<evidence type="ECO:0000313" key="3">
    <source>
        <dbReference type="Proteomes" id="UP001465976"/>
    </source>
</evidence>
<comment type="caution">
    <text evidence="2">The sequence shown here is derived from an EMBL/GenBank/DDBJ whole genome shotgun (WGS) entry which is preliminary data.</text>
</comment>
<accession>A0ABR3ELR5</accession>
<feature type="compositionally biased region" description="Basic and acidic residues" evidence="1">
    <location>
        <begin position="263"/>
        <end position="284"/>
    </location>
</feature>
<feature type="region of interest" description="Disordered" evidence="1">
    <location>
        <begin position="232"/>
        <end position="294"/>
    </location>
</feature>
<sequence length="294" mass="33248">MPPLRINAQVQRIQTLRHPGMLCDWTSAVGDLANKHREDQTHLINTDTFTSPSFGAKPTPTSSFPDSLYSTRRILDTHHYYVSASPFILKSSSSLEDPPRFLQSPVRARSQVTADIETLTLRTRRTRRLIRQRQRDRQPSLTGVFPKPRDLRGEGEEKRGEEAEEEEGNTAIEATKIEIDSDDNAAGTGVAFTGIFKLFSWSRGGDTETASLQVSSIPRTPTRRMKRPFELTVPPATAQTPRRFDNGSEDKDREIPPMPSTPIKDDLAIAVRKEEREEEREMGRQPRALKVGRE</sequence>
<dbReference type="EMBL" id="JBAHYK010003166">
    <property type="protein sequence ID" value="KAL0563831.1"/>
    <property type="molecule type" value="Genomic_DNA"/>
</dbReference>
<feature type="compositionally biased region" description="Basic and acidic residues" evidence="1">
    <location>
        <begin position="147"/>
        <end position="161"/>
    </location>
</feature>
<feature type="compositionally biased region" description="Basic and acidic residues" evidence="1">
    <location>
        <begin position="242"/>
        <end position="255"/>
    </location>
</feature>
<reference evidence="2 3" key="1">
    <citation type="submission" date="2024-02" db="EMBL/GenBank/DDBJ databases">
        <title>A draft genome for the cacao thread blight pathogen Marasmius crinis-equi.</title>
        <authorList>
            <person name="Cohen S.P."/>
            <person name="Baruah I.K."/>
            <person name="Amoako-Attah I."/>
            <person name="Bukari Y."/>
            <person name="Meinhardt L.W."/>
            <person name="Bailey B.A."/>
        </authorList>
    </citation>
    <scope>NUCLEOTIDE SEQUENCE [LARGE SCALE GENOMIC DNA]</scope>
    <source>
        <strain evidence="2 3">GH-76</strain>
    </source>
</reference>